<feature type="signal peptide" evidence="1">
    <location>
        <begin position="1"/>
        <end position="26"/>
    </location>
</feature>
<feature type="chain" id="PRO_5004975421" description="Phospholipase A2" evidence="1">
    <location>
        <begin position="27"/>
        <end position="206"/>
    </location>
</feature>
<organism evidence="2 3">
    <name type="scientific">Reticulomyxa filosa</name>
    <dbReference type="NCBI Taxonomy" id="46433"/>
    <lineage>
        <taxon>Eukaryota</taxon>
        <taxon>Sar</taxon>
        <taxon>Rhizaria</taxon>
        <taxon>Retaria</taxon>
        <taxon>Foraminifera</taxon>
        <taxon>Monothalamids</taxon>
        <taxon>Reticulomyxidae</taxon>
        <taxon>Reticulomyxa</taxon>
    </lineage>
</organism>
<dbReference type="GO" id="GO:0004623">
    <property type="term" value="F:phospholipase A2 activity"/>
    <property type="evidence" value="ECO:0007669"/>
    <property type="project" value="InterPro"/>
</dbReference>
<evidence type="ECO:0008006" key="4">
    <source>
        <dbReference type="Google" id="ProtNLM"/>
    </source>
</evidence>
<dbReference type="PANTHER" id="PTHR12824:SF8">
    <property type="entry name" value="GXIVSPLA2, ISOFORM A"/>
    <property type="match status" value="1"/>
</dbReference>
<keyword evidence="1" id="KW-0732">Signal</keyword>
<dbReference type="GO" id="GO:0005509">
    <property type="term" value="F:calcium ion binding"/>
    <property type="evidence" value="ECO:0007669"/>
    <property type="project" value="InterPro"/>
</dbReference>
<reference evidence="2 3" key="1">
    <citation type="journal article" date="2013" name="Curr. Biol.">
        <title>The Genome of the Foraminiferan Reticulomyxa filosa.</title>
        <authorList>
            <person name="Glockner G."/>
            <person name="Hulsmann N."/>
            <person name="Schleicher M."/>
            <person name="Noegel A.A."/>
            <person name="Eichinger L."/>
            <person name="Gallinger C."/>
            <person name="Pawlowski J."/>
            <person name="Sierra R."/>
            <person name="Euteneuer U."/>
            <person name="Pillet L."/>
            <person name="Moustafa A."/>
            <person name="Platzer M."/>
            <person name="Groth M."/>
            <person name="Szafranski K."/>
            <person name="Schliwa M."/>
        </authorList>
    </citation>
    <scope>NUCLEOTIDE SEQUENCE [LARGE SCALE GENOMIC DNA]</scope>
</reference>
<dbReference type="Pfam" id="PF06951">
    <property type="entry name" value="PLA2G12"/>
    <property type="match status" value="1"/>
</dbReference>
<evidence type="ECO:0000256" key="1">
    <source>
        <dbReference type="SAM" id="SignalP"/>
    </source>
</evidence>
<dbReference type="GO" id="GO:0016042">
    <property type="term" value="P:lipid catabolic process"/>
    <property type="evidence" value="ECO:0007669"/>
    <property type="project" value="InterPro"/>
</dbReference>
<keyword evidence="3" id="KW-1185">Reference proteome</keyword>
<proteinExistence type="predicted"/>
<dbReference type="InterPro" id="IPR010711">
    <property type="entry name" value="PLA2G12"/>
</dbReference>
<dbReference type="OMA" id="ICGMARE"/>
<gene>
    <name evidence="2" type="ORF">RFI_27710</name>
</gene>
<dbReference type="OrthoDB" id="3935740at2759"/>
<dbReference type="Proteomes" id="UP000023152">
    <property type="component" value="Unassembled WGS sequence"/>
</dbReference>
<comment type="caution">
    <text evidence="2">The sequence shown here is derived from an EMBL/GenBank/DDBJ whole genome shotgun (WGS) entry which is preliminary data.</text>
</comment>
<protein>
    <recommendedName>
        <fullName evidence="4">Phospholipase A2</fullName>
    </recommendedName>
</protein>
<dbReference type="EMBL" id="ASPP01023958">
    <property type="protein sequence ID" value="ETO09666.1"/>
    <property type="molecule type" value="Genomic_DNA"/>
</dbReference>
<dbReference type="GO" id="GO:0005576">
    <property type="term" value="C:extracellular region"/>
    <property type="evidence" value="ECO:0007669"/>
    <property type="project" value="InterPro"/>
</dbReference>
<sequence length="206" mass="23268">MRRFLNRLSHGCILFVVVCIISLCALQTREDCALECKQGKVPFFRNAKHQFESNGCGTSQFAVHVPDDLKVCCDIHDALCGIPRNVCDEKFEKCLKKRCGRDNDCKSTATMLSMGTSMFGCQAFFDAQSSACMCIDKSTLNDKLLSVFRHIYIDSGKLASKSEAELRSLLEKWKGREAQLLLTLLEKYPKQLINVIRDTSIPRNEL</sequence>
<evidence type="ECO:0000313" key="3">
    <source>
        <dbReference type="Proteomes" id="UP000023152"/>
    </source>
</evidence>
<dbReference type="PANTHER" id="PTHR12824">
    <property type="entry name" value="GROUP XII SECRETORY PHOSPHOLIPASE A2 FAMILY MEMBER"/>
    <property type="match status" value="1"/>
</dbReference>
<accession>X6M7N5</accession>
<name>X6M7N5_RETFI</name>
<dbReference type="AlphaFoldDB" id="X6M7N5"/>
<evidence type="ECO:0000313" key="2">
    <source>
        <dbReference type="EMBL" id="ETO09666.1"/>
    </source>
</evidence>